<dbReference type="EMBL" id="JARKIB010000290">
    <property type="protein sequence ID" value="KAJ7716567.1"/>
    <property type="molecule type" value="Genomic_DNA"/>
</dbReference>
<feature type="compositionally biased region" description="Pro residues" evidence="1">
    <location>
        <begin position="162"/>
        <end position="177"/>
    </location>
</feature>
<comment type="caution">
    <text evidence="2">The sequence shown here is derived from an EMBL/GenBank/DDBJ whole genome shotgun (WGS) entry which is preliminary data.</text>
</comment>
<accession>A0AAD7MGP3</accession>
<feature type="region of interest" description="Disordered" evidence="1">
    <location>
        <begin position="162"/>
        <end position="220"/>
    </location>
</feature>
<evidence type="ECO:0000313" key="2">
    <source>
        <dbReference type="EMBL" id="KAJ7716567.1"/>
    </source>
</evidence>
<evidence type="ECO:0000256" key="1">
    <source>
        <dbReference type="SAM" id="MobiDB-lite"/>
    </source>
</evidence>
<gene>
    <name evidence="2" type="ORF">B0H16DRAFT_1741230</name>
</gene>
<proteinExistence type="predicted"/>
<feature type="region of interest" description="Disordered" evidence="1">
    <location>
        <begin position="93"/>
        <end position="144"/>
    </location>
</feature>
<organism evidence="2 3">
    <name type="scientific">Mycena metata</name>
    <dbReference type="NCBI Taxonomy" id="1033252"/>
    <lineage>
        <taxon>Eukaryota</taxon>
        <taxon>Fungi</taxon>
        <taxon>Dikarya</taxon>
        <taxon>Basidiomycota</taxon>
        <taxon>Agaricomycotina</taxon>
        <taxon>Agaricomycetes</taxon>
        <taxon>Agaricomycetidae</taxon>
        <taxon>Agaricales</taxon>
        <taxon>Marasmiineae</taxon>
        <taxon>Mycenaceae</taxon>
        <taxon>Mycena</taxon>
    </lineage>
</organism>
<dbReference type="AlphaFoldDB" id="A0AAD7MGP3"/>
<sequence>MAPTEAKSKKAPTDARILERRAQAAWEYRQRNRAAVNERAKLRMQKSVEYLSPAYPINFCRRRDALKHAPSEIQQEAAHKARQYRQTYNIRLKAHPKPHQEIPPSPKKVKDSPKKTKTAKPTVSAAHPATAKQQSKSRPQPLRAVSPFRSTPVIDYFALQPPYAPATERPPTPPTPTPSGRKPRRATRTPRSLAAIDADDEEDESDENSDDAGPTQYAPESSIHRWWEYLDVDGPLLNKTGHPDYVPERGQQPYFKGGRRYWF</sequence>
<reference evidence="2" key="1">
    <citation type="submission" date="2023-03" db="EMBL/GenBank/DDBJ databases">
        <title>Massive genome expansion in bonnet fungi (Mycena s.s.) driven by repeated elements and novel gene families across ecological guilds.</title>
        <authorList>
            <consortium name="Lawrence Berkeley National Laboratory"/>
            <person name="Harder C.B."/>
            <person name="Miyauchi S."/>
            <person name="Viragh M."/>
            <person name="Kuo A."/>
            <person name="Thoen E."/>
            <person name="Andreopoulos B."/>
            <person name="Lu D."/>
            <person name="Skrede I."/>
            <person name="Drula E."/>
            <person name="Henrissat B."/>
            <person name="Morin E."/>
            <person name="Kohler A."/>
            <person name="Barry K."/>
            <person name="LaButti K."/>
            <person name="Morin E."/>
            <person name="Salamov A."/>
            <person name="Lipzen A."/>
            <person name="Mereny Z."/>
            <person name="Hegedus B."/>
            <person name="Baldrian P."/>
            <person name="Stursova M."/>
            <person name="Weitz H."/>
            <person name="Taylor A."/>
            <person name="Grigoriev I.V."/>
            <person name="Nagy L.G."/>
            <person name="Martin F."/>
            <person name="Kauserud H."/>
        </authorList>
    </citation>
    <scope>NUCLEOTIDE SEQUENCE</scope>
    <source>
        <strain evidence="2">CBHHK182m</strain>
    </source>
</reference>
<name>A0AAD7MGP3_9AGAR</name>
<evidence type="ECO:0000313" key="3">
    <source>
        <dbReference type="Proteomes" id="UP001215598"/>
    </source>
</evidence>
<protein>
    <submittedName>
        <fullName evidence="2">Uncharacterized protein</fullName>
    </submittedName>
</protein>
<feature type="compositionally biased region" description="Acidic residues" evidence="1">
    <location>
        <begin position="197"/>
        <end position="210"/>
    </location>
</feature>
<dbReference type="Proteomes" id="UP001215598">
    <property type="component" value="Unassembled WGS sequence"/>
</dbReference>
<keyword evidence="3" id="KW-1185">Reference proteome</keyword>